<comment type="caution">
    <text evidence="2">The sequence shown here is derived from an EMBL/GenBank/DDBJ whole genome shotgun (WGS) entry which is preliminary data.</text>
</comment>
<reference evidence="2 3" key="1">
    <citation type="submission" date="2019-07" db="EMBL/GenBank/DDBJ databases">
        <title>De Novo Assembly of kiwifruit Actinidia rufa.</title>
        <authorList>
            <person name="Sugita-Konishi S."/>
            <person name="Sato K."/>
            <person name="Mori E."/>
            <person name="Abe Y."/>
            <person name="Kisaki G."/>
            <person name="Hamano K."/>
            <person name="Suezawa K."/>
            <person name="Otani M."/>
            <person name="Fukuda T."/>
            <person name="Manabe T."/>
            <person name="Gomi K."/>
            <person name="Tabuchi M."/>
            <person name="Akimitsu K."/>
            <person name="Kataoka I."/>
        </authorList>
    </citation>
    <scope>NUCLEOTIDE SEQUENCE [LARGE SCALE GENOMIC DNA]</scope>
    <source>
        <strain evidence="3">cv. Fuchu</strain>
    </source>
</reference>
<organism evidence="2 3">
    <name type="scientific">Actinidia rufa</name>
    <dbReference type="NCBI Taxonomy" id="165716"/>
    <lineage>
        <taxon>Eukaryota</taxon>
        <taxon>Viridiplantae</taxon>
        <taxon>Streptophyta</taxon>
        <taxon>Embryophyta</taxon>
        <taxon>Tracheophyta</taxon>
        <taxon>Spermatophyta</taxon>
        <taxon>Magnoliopsida</taxon>
        <taxon>eudicotyledons</taxon>
        <taxon>Gunneridae</taxon>
        <taxon>Pentapetalae</taxon>
        <taxon>asterids</taxon>
        <taxon>Ericales</taxon>
        <taxon>Actinidiaceae</taxon>
        <taxon>Actinidia</taxon>
    </lineage>
</organism>
<protein>
    <submittedName>
        <fullName evidence="2">Uncharacterized protein</fullName>
    </submittedName>
</protein>
<evidence type="ECO:0000313" key="3">
    <source>
        <dbReference type="Proteomes" id="UP000585474"/>
    </source>
</evidence>
<accession>A0A7J0GIH8</accession>
<keyword evidence="3" id="KW-1185">Reference proteome</keyword>
<name>A0A7J0GIH8_9ERIC</name>
<dbReference type="Proteomes" id="UP000585474">
    <property type="component" value="Unassembled WGS sequence"/>
</dbReference>
<sequence>MTWAYKGINADTFRRNSAKENDKDVSMQHLDNLNEDDKAGEPTESPHERHMHKPPFKMFTMIDLANDTAAYSLATSIFKFKCGIQRLLYQKWGILNKDKDEMHQRHKGKFSY</sequence>
<evidence type="ECO:0000313" key="2">
    <source>
        <dbReference type="EMBL" id="GFZ10575.1"/>
    </source>
</evidence>
<evidence type="ECO:0000256" key="1">
    <source>
        <dbReference type="SAM" id="MobiDB-lite"/>
    </source>
</evidence>
<feature type="compositionally biased region" description="Basic and acidic residues" evidence="1">
    <location>
        <begin position="35"/>
        <end position="48"/>
    </location>
</feature>
<feature type="region of interest" description="Disordered" evidence="1">
    <location>
        <begin position="15"/>
        <end position="53"/>
    </location>
</feature>
<dbReference type="EMBL" id="BJWL01000021">
    <property type="protein sequence ID" value="GFZ10575.1"/>
    <property type="molecule type" value="Genomic_DNA"/>
</dbReference>
<dbReference type="AlphaFoldDB" id="A0A7J0GIH8"/>
<feature type="compositionally biased region" description="Basic and acidic residues" evidence="1">
    <location>
        <begin position="15"/>
        <end position="26"/>
    </location>
</feature>
<gene>
    <name evidence="2" type="ORF">Acr_21g0011740</name>
</gene>
<proteinExistence type="predicted"/>